<dbReference type="AlphaFoldDB" id="A0A5D4MFY9"/>
<dbReference type="InterPro" id="IPR029057">
    <property type="entry name" value="PRTase-like"/>
</dbReference>
<dbReference type="NCBIfam" id="NF003549">
    <property type="entry name" value="PRK05205.1-5"/>
    <property type="match status" value="1"/>
</dbReference>
<dbReference type="HAMAP" id="MF_01219">
    <property type="entry name" value="PyrR"/>
    <property type="match status" value="1"/>
</dbReference>
<comment type="catalytic activity">
    <reaction evidence="10">
        <text>UMP + diphosphate = 5-phospho-alpha-D-ribose 1-diphosphate + uracil</text>
        <dbReference type="Rhea" id="RHEA:13017"/>
        <dbReference type="ChEBI" id="CHEBI:17568"/>
        <dbReference type="ChEBI" id="CHEBI:33019"/>
        <dbReference type="ChEBI" id="CHEBI:57865"/>
        <dbReference type="ChEBI" id="CHEBI:58017"/>
        <dbReference type="EC" id="2.4.2.9"/>
    </reaction>
</comment>
<sequence length="182" mass="20189">MTVAQKTVVLDQPAIRRALTRIAHEIIERNKGIQDCVLVGIKTRGIHLAERLASRIEEIEGAKIPVGEIDITLYRDDLTVKTQNDEPEVKGSDLPVDVTDKKVILIDDVLFTGRTVRAALDALMDLGRPSTIQLAVLVDRGHRELPIRADFVGKNIPTSSSEKIVVELTEVDEEDQVTIHDN</sequence>
<dbReference type="Gene3D" id="3.40.50.2020">
    <property type="match status" value="1"/>
</dbReference>
<dbReference type="NCBIfam" id="NF003548">
    <property type="entry name" value="PRK05205.1-4"/>
    <property type="match status" value="1"/>
</dbReference>
<dbReference type="InterPro" id="IPR000836">
    <property type="entry name" value="PRTase_dom"/>
</dbReference>
<keyword evidence="10" id="KW-0694">RNA-binding</keyword>
<comment type="function">
    <text evidence="7 10">Regulates transcriptional attenuation of the pyrimidine nucleotide (pyr) operon by binding in a uridine-dependent manner to specific sites on pyr mRNA. This disrupts an antiterminator hairpin in the RNA and favors formation of a downstream transcription terminator, leading to a reduced expression of downstream genes.</text>
</comment>
<comment type="caution">
    <text evidence="12">The sequence shown here is derived from an EMBL/GenBank/DDBJ whole genome shotgun (WGS) entry which is preliminary data.</text>
</comment>
<keyword evidence="4 10" id="KW-0808">Transferase</keyword>
<dbReference type="NCBIfam" id="NF003547">
    <property type="entry name" value="PRK05205.1-3"/>
    <property type="match status" value="1"/>
</dbReference>
<name>A0A5D4MFY9_9BACI</name>
<dbReference type="SUPFAM" id="SSF53271">
    <property type="entry name" value="PRTase-like"/>
    <property type="match status" value="1"/>
</dbReference>
<keyword evidence="2 10" id="KW-0806">Transcription termination</keyword>
<dbReference type="Proteomes" id="UP000325182">
    <property type="component" value="Unassembled WGS sequence"/>
</dbReference>
<dbReference type="CDD" id="cd06223">
    <property type="entry name" value="PRTases_typeI"/>
    <property type="match status" value="1"/>
</dbReference>
<evidence type="ECO:0000256" key="10">
    <source>
        <dbReference type="HAMAP-Rule" id="MF_01219"/>
    </source>
</evidence>
<proteinExistence type="inferred from homology"/>
<dbReference type="PANTHER" id="PTHR11608">
    <property type="entry name" value="BIFUNCTIONAL PROTEIN PYRR"/>
    <property type="match status" value="1"/>
</dbReference>
<dbReference type="Pfam" id="PF00156">
    <property type="entry name" value="Pribosyltran"/>
    <property type="match status" value="1"/>
</dbReference>
<dbReference type="NCBIfam" id="NF003545">
    <property type="entry name" value="PRK05205.1-1"/>
    <property type="match status" value="1"/>
</dbReference>
<feature type="short sequence motif" description="PRPP-binding" evidence="10">
    <location>
        <begin position="103"/>
        <end position="115"/>
    </location>
</feature>
<evidence type="ECO:0000256" key="1">
    <source>
        <dbReference type="ARBA" id="ARBA00005565"/>
    </source>
</evidence>
<dbReference type="EMBL" id="VTEG01000003">
    <property type="protein sequence ID" value="TYS00427.1"/>
    <property type="molecule type" value="Genomic_DNA"/>
</dbReference>
<evidence type="ECO:0000256" key="3">
    <source>
        <dbReference type="ARBA" id="ARBA00022676"/>
    </source>
</evidence>
<evidence type="ECO:0000256" key="7">
    <source>
        <dbReference type="ARBA" id="ARBA00053556"/>
    </source>
</evidence>
<keyword evidence="5 10" id="KW-0805">Transcription regulation</keyword>
<accession>A0A5D4MFY9</accession>
<comment type="function">
    <text evidence="8 10">Also displays a weak uracil phosphoribosyltransferase activity which is not physiologically significant.</text>
</comment>
<dbReference type="PANTHER" id="PTHR11608:SF0">
    <property type="entry name" value="BIFUNCTIONAL PROTEIN PYRR"/>
    <property type="match status" value="1"/>
</dbReference>
<keyword evidence="6 10" id="KW-0804">Transcription</keyword>
<organism evidence="12 13">
    <name type="scientific">Rossellomorea vietnamensis</name>
    <dbReference type="NCBI Taxonomy" id="218284"/>
    <lineage>
        <taxon>Bacteria</taxon>
        <taxon>Bacillati</taxon>
        <taxon>Bacillota</taxon>
        <taxon>Bacilli</taxon>
        <taxon>Bacillales</taxon>
        <taxon>Bacillaceae</taxon>
        <taxon>Rossellomorea</taxon>
    </lineage>
</organism>
<evidence type="ECO:0000256" key="2">
    <source>
        <dbReference type="ARBA" id="ARBA00022472"/>
    </source>
</evidence>
<keyword evidence="3 10" id="KW-0328">Glycosyltransferase</keyword>
<dbReference type="GO" id="GO:0004845">
    <property type="term" value="F:uracil phosphoribosyltransferase activity"/>
    <property type="evidence" value="ECO:0007669"/>
    <property type="project" value="UniProtKB-UniRule"/>
</dbReference>
<protein>
    <recommendedName>
        <fullName evidence="10">Bifunctional protein PyrR</fullName>
    </recommendedName>
    <domain>
        <recommendedName>
            <fullName evidence="10">Pyrimidine operon regulatory protein</fullName>
        </recommendedName>
    </domain>
    <domain>
        <recommendedName>
            <fullName evidence="10">Uracil phosphoribosyltransferase</fullName>
            <shortName evidence="10">UPRTase</shortName>
            <ecNumber evidence="10">2.4.2.9</ecNumber>
        </recommendedName>
    </domain>
</protein>
<dbReference type="EC" id="2.4.2.9" evidence="10"/>
<dbReference type="InterPro" id="IPR023050">
    <property type="entry name" value="PyrR"/>
</dbReference>
<dbReference type="GO" id="GO:0006353">
    <property type="term" value="P:DNA-templated transcription termination"/>
    <property type="evidence" value="ECO:0007669"/>
    <property type="project" value="UniProtKB-UniRule"/>
</dbReference>
<evidence type="ECO:0000256" key="5">
    <source>
        <dbReference type="ARBA" id="ARBA00023015"/>
    </source>
</evidence>
<dbReference type="InterPro" id="IPR050137">
    <property type="entry name" value="PyrR_bifunctional"/>
</dbReference>
<dbReference type="GO" id="GO:0003723">
    <property type="term" value="F:RNA binding"/>
    <property type="evidence" value="ECO:0007669"/>
    <property type="project" value="UniProtKB-UniRule"/>
</dbReference>
<dbReference type="RefSeq" id="WP_113930122.1">
    <property type="nucleotide sequence ID" value="NZ_VTEG01000003.1"/>
</dbReference>
<evidence type="ECO:0000313" key="13">
    <source>
        <dbReference type="Proteomes" id="UP000325182"/>
    </source>
</evidence>
<dbReference type="FunFam" id="3.40.50.2020:FF:000020">
    <property type="entry name" value="Bifunctional protein PyrR"/>
    <property type="match status" value="1"/>
</dbReference>
<evidence type="ECO:0000259" key="11">
    <source>
        <dbReference type="Pfam" id="PF00156"/>
    </source>
</evidence>
<reference evidence="12 13" key="1">
    <citation type="submission" date="2019-08" db="EMBL/GenBank/DDBJ databases">
        <title>Bacillus genomes from the desert of Cuatro Cienegas, Coahuila.</title>
        <authorList>
            <person name="Olmedo-Alvarez G."/>
        </authorList>
    </citation>
    <scope>NUCLEOTIDE SEQUENCE [LARGE SCALE GENOMIC DNA]</scope>
    <source>
        <strain evidence="12 13">CH128b_4D</strain>
    </source>
</reference>
<gene>
    <name evidence="10 12" type="primary">pyrR</name>
    <name evidence="12" type="ORF">FZC84_05820</name>
</gene>
<feature type="domain" description="Phosphoribosyltransferase" evidence="11">
    <location>
        <begin position="9"/>
        <end position="162"/>
    </location>
</feature>
<evidence type="ECO:0000256" key="4">
    <source>
        <dbReference type="ARBA" id="ARBA00022679"/>
    </source>
</evidence>
<comment type="subunit">
    <text evidence="9 10">Homodimer and homohexamer; in equilibrium.</text>
</comment>
<comment type="similarity">
    <text evidence="1 10">Belongs to the purine/pyrimidine phosphoribosyltransferase family. PyrR subfamily.</text>
</comment>
<evidence type="ECO:0000256" key="9">
    <source>
        <dbReference type="ARBA" id="ARBA00063792"/>
    </source>
</evidence>
<evidence type="ECO:0000256" key="6">
    <source>
        <dbReference type="ARBA" id="ARBA00023163"/>
    </source>
</evidence>
<evidence type="ECO:0000313" key="12">
    <source>
        <dbReference type="EMBL" id="TYS00427.1"/>
    </source>
</evidence>
<evidence type="ECO:0000256" key="8">
    <source>
        <dbReference type="ARBA" id="ARBA00056018"/>
    </source>
</evidence>